<dbReference type="Pfam" id="PF02754">
    <property type="entry name" value="CCG"/>
    <property type="match status" value="2"/>
</dbReference>
<feature type="domain" description="Cysteine-rich" evidence="1">
    <location>
        <begin position="42"/>
        <end position="123"/>
    </location>
</feature>
<dbReference type="AlphaFoldDB" id="A0A0F8VXL3"/>
<dbReference type="PANTHER" id="PTHR30296:SF0">
    <property type="entry name" value="LACTATE UTILIZATION PROTEIN A"/>
    <property type="match status" value="1"/>
</dbReference>
<gene>
    <name evidence="2" type="ORF">LCGC14_3138460</name>
</gene>
<organism evidence="2">
    <name type="scientific">marine sediment metagenome</name>
    <dbReference type="NCBI Taxonomy" id="412755"/>
    <lineage>
        <taxon>unclassified sequences</taxon>
        <taxon>metagenomes</taxon>
        <taxon>ecological metagenomes</taxon>
    </lineage>
</organism>
<proteinExistence type="predicted"/>
<dbReference type="EMBL" id="LAZR01068726">
    <property type="protein sequence ID" value="KKK49103.1"/>
    <property type="molecule type" value="Genomic_DNA"/>
</dbReference>
<feature type="non-terminal residue" evidence="2">
    <location>
        <position position="1"/>
    </location>
</feature>
<evidence type="ECO:0000259" key="1">
    <source>
        <dbReference type="Pfam" id="PF02754"/>
    </source>
</evidence>
<comment type="caution">
    <text evidence="2">The sequence shown here is derived from an EMBL/GenBank/DDBJ whole genome shotgun (WGS) entry which is preliminary data.</text>
</comment>
<feature type="domain" description="Cysteine-rich" evidence="1">
    <location>
        <begin position="172"/>
        <end position="256"/>
    </location>
</feature>
<dbReference type="InterPro" id="IPR004017">
    <property type="entry name" value="Cys_rich_dom"/>
</dbReference>
<evidence type="ECO:0000313" key="2">
    <source>
        <dbReference type="EMBL" id="KKK49103.1"/>
    </source>
</evidence>
<dbReference type="GO" id="GO:0016491">
    <property type="term" value="F:oxidoreductase activity"/>
    <property type="evidence" value="ECO:0007669"/>
    <property type="project" value="UniProtKB-ARBA"/>
</dbReference>
<accession>A0A0F8VXL3</accession>
<sequence>SDERSNTVDTKLTGSRISELVVVDNTGPIIKKHSIKNDKKTVTLFIQCLVDGIYPEVGNAMVSIFRKLDIPVTCPTEHTCCGQVAFNSGYRKAARVAARKFVSLFEGAEIIVCPSGSCAYMVKHHYLDLFRNDEKWLRRARRVGAKTFELTEFLVDALGIESVGANFNGKATYHDSCHLLRGLGVHEQPRKLIKNIKGLQFVEMKNSDRCCGFGGAFSIKYPEISIAILDEKVETILATGADIVTGCDIGCLMNIQGRLSRKRSSVKTLHIAQLLAGL</sequence>
<name>A0A0F8VXL3_9ZZZZ</name>
<reference evidence="2" key="1">
    <citation type="journal article" date="2015" name="Nature">
        <title>Complex archaea that bridge the gap between prokaryotes and eukaryotes.</title>
        <authorList>
            <person name="Spang A."/>
            <person name="Saw J.H."/>
            <person name="Jorgensen S.L."/>
            <person name="Zaremba-Niedzwiedzka K."/>
            <person name="Martijn J."/>
            <person name="Lind A.E."/>
            <person name="van Eijk R."/>
            <person name="Schleper C."/>
            <person name="Guy L."/>
            <person name="Ettema T.J."/>
        </authorList>
    </citation>
    <scope>NUCLEOTIDE SEQUENCE</scope>
</reference>
<dbReference type="GO" id="GO:0005829">
    <property type="term" value="C:cytosol"/>
    <property type="evidence" value="ECO:0007669"/>
    <property type="project" value="TreeGrafter"/>
</dbReference>
<dbReference type="PANTHER" id="PTHR30296">
    <property type="entry name" value="UNCHARACTERIZED PROTEIN YKGE"/>
    <property type="match status" value="1"/>
</dbReference>
<protein>
    <recommendedName>
        <fullName evidence="1">Cysteine-rich domain-containing protein</fullName>
    </recommendedName>
</protein>